<keyword evidence="2" id="KW-1185">Reference proteome</keyword>
<protein>
    <recommendedName>
        <fullName evidence="3">Tetratricopeptide repeat-containing protein</fullName>
    </recommendedName>
</protein>
<evidence type="ECO:0000313" key="2">
    <source>
        <dbReference type="Proteomes" id="UP000288892"/>
    </source>
</evidence>
<dbReference type="Proteomes" id="UP000288892">
    <property type="component" value="Unassembled WGS sequence"/>
</dbReference>
<dbReference type="AlphaFoldDB" id="A0A444JF71"/>
<sequence>MMLIMNILQPVQCRRIKQGPHDPVLVRRHQVDILIRSGRHEMALKLLQEDLKDNPDDLVLSGKYLDLLRVCRKKKEYAQHGPVYLQQLIRKKKTTKALKVYQELTADGAVPVPVDSSLAVGKYFFRFFETGMTSMADKNMLLPEAHCTRSVGQDNVG</sequence>
<gene>
    <name evidence="1" type="ORF">VU01_10873</name>
</gene>
<reference evidence="1 2" key="1">
    <citation type="submission" date="2017-01" db="EMBL/GenBank/DDBJ databases">
        <title>The cable genome- insights into the physiology and evolution of filamentous bacteria capable of sulfide oxidation via long distance electron transfer.</title>
        <authorList>
            <person name="Schreiber L."/>
            <person name="Bjerg J.T."/>
            <person name="Boggild A."/>
            <person name="Van De Vossenberg J."/>
            <person name="Meysman F."/>
            <person name="Nielsen L.P."/>
            <person name="Schramm A."/>
            <person name="Kjeldsen K.U."/>
        </authorList>
    </citation>
    <scope>NUCLEOTIDE SEQUENCE [LARGE SCALE GENOMIC DNA]</scope>
    <source>
        <strain evidence="1">A5</strain>
    </source>
</reference>
<evidence type="ECO:0000313" key="1">
    <source>
        <dbReference type="EMBL" id="RWX51750.1"/>
    </source>
</evidence>
<dbReference type="EMBL" id="MTKS01000087">
    <property type="protein sequence ID" value="RWX51750.1"/>
    <property type="molecule type" value="Genomic_DNA"/>
</dbReference>
<proteinExistence type="predicted"/>
<accession>A0A444JF71</accession>
<evidence type="ECO:0008006" key="3">
    <source>
        <dbReference type="Google" id="ProtNLM"/>
    </source>
</evidence>
<comment type="caution">
    <text evidence="1">The sequence shown here is derived from an EMBL/GenBank/DDBJ whole genome shotgun (WGS) entry which is preliminary data.</text>
</comment>
<name>A0A444JF71_9BACT</name>
<organism evidence="1 2">
    <name type="scientific">Candidatus Electrothrix marina</name>
    <dbReference type="NCBI Taxonomy" id="1859130"/>
    <lineage>
        <taxon>Bacteria</taxon>
        <taxon>Pseudomonadati</taxon>
        <taxon>Thermodesulfobacteriota</taxon>
        <taxon>Desulfobulbia</taxon>
        <taxon>Desulfobulbales</taxon>
        <taxon>Desulfobulbaceae</taxon>
        <taxon>Candidatus Electrothrix</taxon>
    </lineage>
</organism>